<keyword evidence="3" id="KW-1185">Reference proteome</keyword>
<reference evidence="2 3" key="1">
    <citation type="submission" date="2016-11" db="EMBL/GenBank/DDBJ databases">
        <authorList>
            <person name="Jaros S."/>
            <person name="Januszkiewicz K."/>
            <person name="Wedrychowicz H."/>
        </authorList>
    </citation>
    <scope>NUCLEOTIDE SEQUENCE [LARGE SCALE GENOMIC DNA]</scope>
    <source>
        <strain evidence="2 3">DSM 21758</strain>
    </source>
</reference>
<proteinExistence type="predicted"/>
<evidence type="ECO:0000313" key="2">
    <source>
        <dbReference type="EMBL" id="SHK42454.1"/>
    </source>
</evidence>
<keyword evidence="1" id="KW-0812">Transmembrane</keyword>
<dbReference type="OrthoDB" id="1924416at2"/>
<evidence type="ECO:0000256" key="1">
    <source>
        <dbReference type="SAM" id="Phobius"/>
    </source>
</evidence>
<sequence>MKEIFQEFGAAIIAIITSILVIGILFIVSISGKQGILEIAGIPLNKTEINYSSYSDFDSVITWHKRTKPEAAYITSKGRFFEDESVDFLVRYYAKDMEGVIYPMNDVIIKKMFPDIMFGKVLDIRTVNGKSIIDSYSKANGYINLPSAGIYEVYFQIRDKENLTSIWKIPIAADERRSR</sequence>
<name>A0A1M6SCG6_9CLOT</name>
<keyword evidence="1" id="KW-0472">Membrane</keyword>
<dbReference type="EMBL" id="FQZB01000017">
    <property type="protein sequence ID" value="SHK42454.1"/>
    <property type="molecule type" value="Genomic_DNA"/>
</dbReference>
<gene>
    <name evidence="2" type="ORF">SAMN02745163_03774</name>
</gene>
<dbReference type="STRING" id="1121302.SAMN02745163_03774"/>
<keyword evidence="1" id="KW-1133">Transmembrane helix</keyword>
<feature type="transmembrane region" description="Helical" evidence="1">
    <location>
        <begin position="7"/>
        <end position="28"/>
    </location>
</feature>
<protein>
    <submittedName>
        <fullName evidence="2">Uncharacterized protein</fullName>
    </submittedName>
</protein>
<accession>A0A1M6SCG6</accession>
<evidence type="ECO:0000313" key="3">
    <source>
        <dbReference type="Proteomes" id="UP000184310"/>
    </source>
</evidence>
<dbReference type="AlphaFoldDB" id="A0A1M6SCG6"/>
<dbReference type="Proteomes" id="UP000184310">
    <property type="component" value="Unassembled WGS sequence"/>
</dbReference>
<organism evidence="2 3">
    <name type="scientific">Clostridium cavendishii DSM 21758</name>
    <dbReference type="NCBI Taxonomy" id="1121302"/>
    <lineage>
        <taxon>Bacteria</taxon>
        <taxon>Bacillati</taxon>
        <taxon>Bacillota</taxon>
        <taxon>Clostridia</taxon>
        <taxon>Eubacteriales</taxon>
        <taxon>Clostridiaceae</taxon>
        <taxon>Clostridium</taxon>
    </lineage>
</organism>